<gene>
    <name evidence="1" type="ORF">L1987_21049</name>
</gene>
<dbReference type="Proteomes" id="UP001056120">
    <property type="component" value="Linkage Group LG07"/>
</dbReference>
<dbReference type="EMBL" id="CM042024">
    <property type="protein sequence ID" value="KAI3811328.1"/>
    <property type="molecule type" value="Genomic_DNA"/>
</dbReference>
<protein>
    <submittedName>
        <fullName evidence="1">Uncharacterized protein</fullName>
    </submittedName>
</protein>
<accession>A0ACB9ISX3</accession>
<organism evidence="1 2">
    <name type="scientific">Smallanthus sonchifolius</name>
    <dbReference type="NCBI Taxonomy" id="185202"/>
    <lineage>
        <taxon>Eukaryota</taxon>
        <taxon>Viridiplantae</taxon>
        <taxon>Streptophyta</taxon>
        <taxon>Embryophyta</taxon>
        <taxon>Tracheophyta</taxon>
        <taxon>Spermatophyta</taxon>
        <taxon>Magnoliopsida</taxon>
        <taxon>eudicotyledons</taxon>
        <taxon>Gunneridae</taxon>
        <taxon>Pentapetalae</taxon>
        <taxon>asterids</taxon>
        <taxon>campanulids</taxon>
        <taxon>Asterales</taxon>
        <taxon>Asteraceae</taxon>
        <taxon>Asteroideae</taxon>
        <taxon>Heliantheae alliance</taxon>
        <taxon>Millerieae</taxon>
        <taxon>Smallanthus</taxon>
    </lineage>
</organism>
<reference evidence="2" key="1">
    <citation type="journal article" date="2022" name="Mol. Ecol. Resour.">
        <title>The genomes of chicory, endive, great burdock and yacon provide insights into Asteraceae palaeo-polyploidization history and plant inulin production.</title>
        <authorList>
            <person name="Fan W."/>
            <person name="Wang S."/>
            <person name="Wang H."/>
            <person name="Wang A."/>
            <person name="Jiang F."/>
            <person name="Liu H."/>
            <person name="Zhao H."/>
            <person name="Xu D."/>
            <person name="Zhang Y."/>
        </authorList>
    </citation>
    <scope>NUCLEOTIDE SEQUENCE [LARGE SCALE GENOMIC DNA]</scope>
    <source>
        <strain evidence="2">cv. Yunnan</strain>
    </source>
</reference>
<comment type="caution">
    <text evidence="1">The sequence shown here is derived from an EMBL/GenBank/DDBJ whole genome shotgun (WGS) entry which is preliminary data.</text>
</comment>
<proteinExistence type="predicted"/>
<reference evidence="1 2" key="2">
    <citation type="journal article" date="2022" name="Mol. Ecol. Resour.">
        <title>The genomes of chicory, endive, great burdock and yacon provide insights into Asteraceae paleo-polyploidization history and plant inulin production.</title>
        <authorList>
            <person name="Fan W."/>
            <person name="Wang S."/>
            <person name="Wang H."/>
            <person name="Wang A."/>
            <person name="Jiang F."/>
            <person name="Liu H."/>
            <person name="Zhao H."/>
            <person name="Xu D."/>
            <person name="Zhang Y."/>
        </authorList>
    </citation>
    <scope>NUCLEOTIDE SEQUENCE [LARGE SCALE GENOMIC DNA]</scope>
    <source>
        <strain evidence="2">cv. Yunnan</strain>
        <tissue evidence="1">Leaves</tissue>
    </source>
</reference>
<evidence type="ECO:0000313" key="1">
    <source>
        <dbReference type="EMBL" id="KAI3811328.1"/>
    </source>
</evidence>
<evidence type="ECO:0000313" key="2">
    <source>
        <dbReference type="Proteomes" id="UP001056120"/>
    </source>
</evidence>
<name>A0ACB9ISX3_9ASTR</name>
<sequence>MDADAQDQQKPNHHPQLSSSFSLFTEQAIQVGYPNDKLRGRFEMTEAIRREFEKERIREEIIEEEVARRRLLEAEVRHELMMEHEMAMIQQEEKLVMSVDGKYGRGGHLREIRAFSGSTFQLLGDSPKIKGIPEDNKKEVIFLGKLNDETVSGTKRKSASPVSEGSSQHGSDRSKKKAKEERSCAICHVSTTSERSLTEHLQGKKHRAKEAALVAKKTGANFGLGVATKNHIINPSSSLEKKSETVKEAVDQTSEANKTSSTFDQNDVNKKDKFKFWCEMCQVGALSETVMNTHRERMKHLAPKEKMDPQTLVMTNQKPKQTRKRSLKRLLMRSNPLRMRWKMLLMKSSPLRMTWNILVPRSTPLRVTWNMLLVTSKLLRMTWRVLM</sequence>
<keyword evidence="2" id="KW-1185">Reference proteome</keyword>